<feature type="transmembrane region" description="Helical" evidence="2">
    <location>
        <begin position="371"/>
        <end position="392"/>
    </location>
</feature>
<evidence type="ECO:0000256" key="3">
    <source>
        <dbReference type="SAM" id="SignalP"/>
    </source>
</evidence>
<dbReference type="Gene3D" id="3.90.550.10">
    <property type="entry name" value="Spore Coat Polysaccharide Biosynthesis Protein SpsA, Chain A"/>
    <property type="match status" value="1"/>
</dbReference>
<proteinExistence type="predicted"/>
<feature type="signal peptide" evidence="3">
    <location>
        <begin position="1"/>
        <end position="21"/>
    </location>
</feature>
<accession>A0A0D3KED0</accession>
<dbReference type="PANTHER" id="PTHR46612">
    <property type="entry name" value="XYLOSIDE XYLOSYLTRANSFERASE 1"/>
    <property type="match status" value="1"/>
</dbReference>
<keyword evidence="2" id="KW-0812">Transmembrane</keyword>
<keyword evidence="2" id="KW-0472">Membrane</keyword>
<feature type="transmembrane region" description="Helical" evidence="2">
    <location>
        <begin position="615"/>
        <end position="634"/>
    </location>
</feature>
<dbReference type="SUPFAM" id="SSF53448">
    <property type="entry name" value="Nucleotide-diphospho-sugar transferases"/>
    <property type="match status" value="1"/>
</dbReference>
<evidence type="ECO:0000313" key="4">
    <source>
        <dbReference type="EnsemblProtists" id="EOD34115"/>
    </source>
</evidence>
<dbReference type="AlphaFoldDB" id="A0A0D3KED0"/>
<feature type="transmembrane region" description="Helical" evidence="2">
    <location>
        <begin position="399"/>
        <end position="420"/>
    </location>
</feature>
<dbReference type="GO" id="GO:0005789">
    <property type="term" value="C:endoplasmic reticulum membrane"/>
    <property type="evidence" value="ECO:0007669"/>
    <property type="project" value="TreeGrafter"/>
</dbReference>
<dbReference type="EnsemblProtists" id="EOD34115">
    <property type="protein sequence ID" value="EOD34115"/>
    <property type="gene ID" value="EMIHUDRAFT_111342"/>
</dbReference>
<feature type="chain" id="PRO_5044291785" evidence="3">
    <location>
        <begin position="22"/>
        <end position="639"/>
    </location>
</feature>
<dbReference type="PANTHER" id="PTHR46612:SF1">
    <property type="entry name" value="XYLOSIDE XYLOSYLTRANSFERASE 1"/>
    <property type="match status" value="1"/>
</dbReference>
<sequence>MCVCLYMPLPLLAPLLLRVCADPNSHAMDCPRLRKPCLPEGRGAAVLLREWNHIVWDKLAYGPPLPDNSKQLIHVGFFDTRPSPSLWEMGKAAALFNSSGVVVHALLAVKPVAADVPSGIRVTMMKLTKRLACIYDNFAHNSHGPGPAYLIKTLLPWILPPEVPRIILLDTDTVVLRPIIKLWSVFESFGDRAVIGIAREQSNLYENMVGRNGGVQLMNLVAARASATYVRYLDRIAAGRTGYYVGYLGDQTLFVDIVSPDLEAICAAKGVECETPAPTPCRDLPADQREACAQSEIAQFGVCKTISCTALAIAAGLFNGSYPIFLKRPAVLAARVPPLFFQSAKSSCCCLLGACLVLLRLARSGEPFLFTWWAVASAAAWIPAGLCTIAAVPRLGVGPVMLTSAGTGTLASFLAGSIALGERLKVHTLDGGGTFLLAPAYLAGVLLGMAGVLLGMAGLIFAPRLSLQRARQHPSAPLVLAEEEGEADSEALHSPRRADAEGLPVAPRRRAKTAAATTRIAPSLAGSLLGAPLPPFDRVGYALAAAAGVFASVQYVMVLRAAVLPGLGAGLCWTAGNLLSTLAVELGGNAVTASNLVTSGAWSLLFYREFSGRAAAVWAAAAAFTMAMVVLLGFEKVKE</sequence>
<name>A0A0D3KED0_EMIH1</name>
<feature type="region of interest" description="Disordered" evidence="1">
    <location>
        <begin position="480"/>
        <end position="509"/>
    </location>
</feature>
<dbReference type="KEGG" id="ehx:EMIHUDRAFT_111342"/>
<organism evidence="4 5">
    <name type="scientific">Emiliania huxleyi (strain CCMP1516)</name>
    <dbReference type="NCBI Taxonomy" id="280463"/>
    <lineage>
        <taxon>Eukaryota</taxon>
        <taxon>Haptista</taxon>
        <taxon>Haptophyta</taxon>
        <taxon>Prymnesiophyceae</taxon>
        <taxon>Isochrysidales</taxon>
        <taxon>Noelaerhabdaceae</taxon>
        <taxon>Emiliania</taxon>
    </lineage>
</organism>
<reference evidence="5" key="1">
    <citation type="journal article" date="2013" name="Nature">
        <title>Pan genome of the phytoplankton Emiliania underpins its global distribution.</title>
        <authorList>
            <person name="Read B.A."/>
            <person name="Kegel J."/>
            <person name="Klute M.J."/>
            <person name="Kuo A."/>
            <person name="Lefebvre S.C."/>
            <person name="Maumus F."/>
            <person name="Mayer C."/>
            <person name="Miller J."/>
            <person name="Monier A."/>
            <person name="Salamov A."/>
            <person name="Young J."/>
            <person name="Aguilar M."/>
            <person name="Claverie J.M."/>
            <person name="Frickenhaus S."/>
            <person name="Gonzalez K."/>
            <person name="Herman E.K."/>
            <person name="Lin Y.C."/>
            <person name="Napier J."/>
            <person name="Ogata H."/>
            <person name="Sarno A.F."/>
            <person name="Shmutz J."/>
            <person name="Schroeder D."/>
            <person name="de Vargas C."/>
            <person name="Verret F."/>
            <person name="von Dassow P."/>
            <person name="Valentin K."/>
            <person name="Van de Peer Y."/>
            <person name="Wheeler G."/>
            <person name="Dacks J.B."/>
            <person name="Delwiche C.F."/>
            <person name="Dyhrman S.T."/>
            <person name="Glockner G."/>
            <person name="John U."/>
            <person name="Richards T."/>
            <person name="Worden A.Z."/>
            <person name="Zhang X."/>
            <person name="Grigoriev I.V."/>
            <person name="Allen A.E."/>
            <person name="Bidle K."/>
            <person name="Borodovsky M."/>
            <person name="Bowler C."/>
            <person name="Brownlee C."/>
            <person name="Cock J.M."/>
            <person name="Elias M."/>
            <person name="Gladyshev V.N."/>
            <person name="Groth M."/>
            <person name="Guda C."/>
            <person name="Hadaegh A."/>
            <person name="Iglesias-Rodriguez M.D."/>
            <person name="Jenkins J."/>
            <person name="Jones B.M."/>
            <person name="Lawson T."/>
            <person name="Leese F."/>
            <person name="Lindquist E."/>
            <person name="Lobanov A."/>
            <person name="Lomsadze A."/>
            <person name="Malik S.B."/>
            <person name="Marsh M.E."/>
            <person name="Mackinder L."/>
            <person name="Mock T."/>
            <person name="Mueller-Roeber B."/>
            <person name="Pagarete A."/>
            <person name="Parker M."/>
            <person name="Probert I."/>
            <person name="Quesneville H."/>
            <person name="Raines C."/>
            <person name="Rensing S.A."/>
            <person name="Riano-Pachon D.M."/>
            <person name="Richier S."/>
            <person name="Rokitta S."/>
            <person name="Shiraiwa Y."/>
            <person name="Soanes D.M."/>
            <person name="van der Giezen M."/>
            <person name="Wahlund T.M."/>
            <person name="Williams B."/>
            <person name="Wilson W."/>
            <person name="Wolfe G."/>
            <person name="Wurch L.L."/>
        </authorList>
    </citation>
    <scope>NUCLEOTIDE SEQUENCE</scope>
</reference>
<dbReference type="InterPro" id="IPR042465">
    <property type="entry name" value="XXLT1"/>
</dbReference>
<evidence type="ECO:0000313" key="5">
    <source>
        <dbReference type="Proteomes" id="UP000013827"/>
    </source>
</evidence>
<reference evidence="4" key="2">
    <citation type="submission" date="2024-10" db="UniProtKB">
        <authorList>
            <consortium name="EnsemblProtists"/>
        </authorList>
    </citation>
    <scope>IDENTIFICATION</scope>
</reference>
<keyword evidence="3" id="KW-0732">Signal</keyword>
<protein>
    <submittedName>
        <fullName evidence="4">Uncharacterized protein</fullName>
    </submittedName>
</protein>
<dbReference type="GO" id="GO:0140560">
    <property type="term" value="F:xylosyl alpha-1,3-xylosyltransferase activity"/>
    <property type="evidence" value="ECO:0007669"/>
    <property type="project" value="TreeGrafter"/>
</dbReference>
<dbReference type="GO" id="GO:0016266">
    <property type="term" value="P:protein O-linked glycosylation via N-acetyl-galactosamine"/>
    <property type="evidence" value="ECO:0007669"/>
    <property type="project" value="TreeGrafter"/>
</dbReference>
<dbReference type="PaxDb" id="2903-EOD34115"/>
<keyword evidence="5" id="KW-1185">Reference proteome</keyword>
<feature type="compositionally biased region" description="Basic and acidic residues" evidence="1">
    <location>
        <begin position="490"/>
        <end position="500"/>
    </location>
</feature>
<dbReference type="RefSeq" id="XP_005786544.1">
    <property type="nucleotide sequence ID" value="XM_005786487.1"/>
</dbReference>
<dbReference type="InterPro" id="IPR029044">
    <property type="entry name" value="Nucleotide-diphossugar_trans"/>
</dbReference>
<dbReference type="GeneID" id="17279385"/>
<evidence type="ECO:0000256" key="2">
    <source>
        <dbReference type="SAM" id="Phobius"/>
    </source>
</evidence>
<feature type="transmembrane region" description="Helical" evidence="2">
    <location>
        <begin position="440"/>
        <end position="462"/>
    </location>
</feature>
<dbReference type="HOGENOM" id="CLU_428615_0_0_1"/>
<dbReference type="Proteomes" id="UP000013827">
    <property type="component" value="Unassembled WGS sequence"/>
</dbReference>
<keyword evidence="2" id="KW-1133">Transmembrane helix</keyword>
<evidence type="ECO:0000256" key="1">
    <source>
        <dbReference type="SAM" id="MobiDB-lite"/>
    </source>
</evidence>